<sequence>MASSSSPNGPWFTSPSSVQKVSLRPQSAPLSGTHSDRESSPSMVAVPLPHVRLPPPLYTSCRRLPASDSILSSGNSSPARLVTVTGGGECEVRAGKRPVAMTTSTQRFEDMQPQKRQAQRAGPSIHSSTLLK</sequence>
<reference evidence="2" key="1">
    <citation type="submission" date="2018-11" db="EMBL/GenBank/DDBJ databases">
        <authorList>
            <consortium name="Pathogen Informatics"/>
        </authorList>
    </citation>
    <scope>NUCLEOTIDE SEQUENCE</scope>
</reference>
<dbReference type="AlphaFoldDB" id="A0A448X772"/>
<comment type="caution">
    <text evidence="2">The sequence shown here is derived from an EMBL/GenBank/DDBJ whole genome shotgun (WGS) entry which is preliminary data.</text>
</comment>
<dbReference type="EMBL" id="CAAALY010106463">
    <property type="protein sequence ID" value="VEL29814.1"/>
    <property type="molecule type" value="Genomic_DNA"/>
</dbReference>
<accession>A0A448X772</accession>
<feature type="region of interest" description="Disordered" evidence="1">
    <location>
        <begin position="95"/>
        <end position="132"/>
    </location>
</feature>
<evidence type="ECO:0000313" key="2">
    <source>
        <dbReference type="EMBL" id="VEL29814.1"/>
    </source>
</evidence>
<keyword evidence="3" id="KW-1185">Reference proteome</keyword>
<feature type="region of interest" description="Disordered" evidence="1">
    <location>
        <begin position="1"/>
        <end position="47"/>
    </location>
</feature>
<organism evidence="2 3">
    <name type="scientific">Protopolystoma xenopodis</name>
    <dbReference type="NCBI Taxonomy" id="117903"/>
    <lineage>
        <taxon>Eukaryota</taxon>
        <taxon>Metazoa</taxon>
        <taxon>Spiralia</taxon>
        <taxon>Lophotrochozoa</taxon>
        <taxon>Platyhelminthes</taxon>
        <taxon>Monogenea</taxon>
        <taxon>Polyopisthocotylea</taxon>
        <taxon>Polystomatidea</taxon>
        <taxon>Polystomatidae</taxon>
        <taxon>Protopolystoma</taxon>
    </lineage>
</organism>
<gene>
    <name evidence="2" type="ORF">PXEA_LOCUS23254</name>
</gene>
<protein>
    <submittedName>
        <fullName evidence="2">Uncharacterized protein</fullName>
    </submittedName>
</protein>
<feature type="non-terminal residue" evidence="2">
    <location>
        <position position="132"/>
    </location>
</feature>
<feature type="compositionally biased region" description="Polar residues" evidence="1">
    <location>
        <begin position="1"/>
        <end position="33"/>
    </location>
</feature>
<name>A0A448X772_9PLAT</name>
<dbReference type="Proteomes" id="UP000784294">
    <property type="component" value="Unassembled WGS sequence"/>
</dbReference>
<evidence type="ECO:0000313" key="3">
    <source>
        <dbReference type="Proteomes" id="UP000784294"/>
    </source>
</evidence>
<proteinExistence type="predicted"/>
<evidence type="ECO:0000256" key="1">
    <source>
        <dbReference type="SAM" id="MobiDB-lite"/>
    </source>
</evidence>